<dbReference type="Proteomes" id="UP000824633">
    <property type="component" value="Chromosome"/>
</dbReference>
<reference evidence="5" key="1">
    <citation type="submission" date="2021-07" db="EMBL/GenBank/DDBJ databases">
        <title>Complete genome sequencing of a Clostridium isolate.</title>
        <authorList>
            <person name="Ueki A."/>
            <person name="Tonouchi A."/>
        </authorList>
    </citation>
    <scope>NUCLEOTIDE SEQUENCE [LARGE SCALE GENOMIC DNA]</scope>
    <source>
        <strain evidence="5">C5S11</strain>
    </source>
</reference>
<feature type="chain" id="PRO_5047122748" evidence="2">
    <location>
        <begin position="22"/>
        <end position="368"/>
    </location>
</feature>
<dbReference type="InterPro" id="IPR050902">
    <property type="entry name" value="ABC_Transporter_SBP"/>
</dbReference>
<evidence type="ECO:0000313" key="4">
    <source>
        <dbReference type="EMBL" id="BCZ47490.1"/>
    </source>
</evidence>
<dbReference type="PROSITE" id="PS50983">
    <property type="entry name" value="FE_B12_PBP"/>
    <property type="match status" value="1"/>
</dbReference>
<dbReference type="PROSITE" id="PS51257">
    <property type="entry name" value="PROKAR_LIPOPROTEIN"/>
    <property type="match status" value="1"/>
</dbReference>
<dbReference type="PANTHER" id="PTHR30535:SF34">
    <property type="entry name" value="MOLYBDATE-BINDING PROTEIN MOLA"/>
    <property type="match status" value="1"/>
</dbReference>
<organism evidence="4 5">
    <name type="scientific">Clostridium gelidum</name>
    <dbReference type="NCBI Taxonomy" id="704125"/>
    <lineage>
        <taxon>Bacteria</taxon>
        <taxon>Bacillati</taxon>
        <taxon>Bacillota</taxon>
        <taxon>Clostridia</taxon>
        <taxon>Eubacteriales</taxon>
        <taxon>Clostridiaceae</taxon>
        <taxon>Clostridium</taxon>
    </lineage>
</organism>
<sequence length="368" mass="41299">MKRISTLFLMFIIMSTLFVGCGSNTSNTKEAKNTGVTEEKASVKSITDMAGRKMEVPSKINKVYCSGQPAIVMMHNINLDKLLGWCFELRDYEKKYLDPKYQKLPVIGAMQGKNGTVSTEQLLSYNPQIILSMGTIDNNTVSDADKLSKDIGVPVVVVDSSLQNLDKSYEFLGDLLDEKEITNKLAEYCRETMNQLKEITSKIPEDKKVRVYYAGGEKGLETASIGNWHAELLDYAGAKNVVDFKASGGRSEVSMEQIITWNPDVIIEAIYDNHLDGVFNSTEWSGISAVKEGKVFSAPDEPYNWVDTPPSSNRIIGLKWLVTVLYPEYSKMDMKKEIKKYYKLFYKADIDDKTADELLNTTVSLVSK</sequence>
<dbReference type="Gene3D" id="3.40.50.1980">
    <property type="entry name" value="Nitrogenase molybdenum iron protein domain"/>
    <property type="match status" value="2"/>
</dbReference>
<dbReference type="InterPro" id="IPR002491">
    <property type="entry name" value="ABC_transptr_periplasmic_BD"/>
</dbReference>
<keyword evidence="2" id="KW-0732">Signal</keyword>
<feature type="domain" description="Fe/B12 periplasmic-binding" evidence="3">
    <location>
        <begin position="62"/>
        <end position="329"/>
    </location>
</feature>
<dbReference type="EMBL" id="AP024849">
    <property type="protein sequence ID" value="BCZ47490.1"/>
    <property type="molecule type" value="Genomic_DNA"/>
</dbReference>
<feature type="signal peptide" evidence="2">
    <location>
        <begin position="1"/>
        <end position="21"/>
    </location>
</feature>
<accession>A0ABN6IZE0</accession>
<evidence type="ECO:0000256" key="1">
    <source>
        <dbReference type="ARBA" id="ARBA00008814"/>
    </source>
</evidence>
<dbReference type="Gene3D" id="1.20.58.2180">
    <property type="match status" value="1"/>
</dbReference>
<dbReference type="SUPFAM" id="SSF53807">
    <property type="entry name" value="Helical backbone' metal receptor"/>
    <property type="match status" value="1"/>
</dbReference>
<dbReference type="Pfam" id="PF01497">
    <property type="entry name" value="Peripla_BP_2"/>
    <property type="match status" value="1"/>
</dbReference>
<protein>
    <submittedName>
        <fullName evidence="4">Iron ABC transporter substrate-binding protein</fullName>
    </submittedName>
</protein>
<comment type="similarity">
    <text evidence="1">Belongs to the bacterial solute-binding protein 8 family.</text>
</comment>
<evidence type="ECO:0000256" key="2">
    <source>
        <dbReference type="SAM" id="SignalP"/>
    </source>
</evidence>
<dbReference type="PANTHER" id="PTHR30535">
    <property type="entry name" value="VITAMIN B12-BINDING PROTEIN"/>
    <property type="match status" value="1"/>
</dbReference>
<dbReference type="RefSeq" id="WP_224033826.1">
    <property type="nucleotide sequence ID" value="NZ_AP024849.1"/>
</dbReference>
<evidence type="ECO:0000313" key="5">
    <source>
        <dbReference type="Proteomes" id="UP000824633"/>
    </source>
</evidence>
<proteinExistence type="inferred from homology"/>
<keyword evidence="5" id="KW-1185">Reference proteome</keyword>
<name>A0ABN6IZE0_9CLOT</name>
<gene>
    <name evidence="4" type="ORF">psyc5s11_35570</name>
</gene>
<evidence type="ECO:0000259" key="3">
    <source>
        <dbReference type="PROSITE" id="PS50983"/>
    </source>
</evidence>